<protein>
    <submittedName>
        <fullName evidence="2">ATPase-like protein</fullName>
    </submittedName>
</protein>
<accession>A8LNW3</accession>
<evidence type="ECO:0000313" key="3">
    <source>
        <dbReference type="Proteomes" id="UP000006833"/>
    </source>
</evidence>
<dbReference type="AlphaFoldDB" id="A8LNW3"/>
<feature type="domain" description="NadR/Ttd14 AAA" evidence="1">
    <location>
        <begin position="6"/>
        <end position="167"/>
    </location>
</feature>
<dbReference type="Pfam" id="PF13521">
    <property type="entry name" value="AAA_28"/>
    <property type="match status" value="1"/>
</dbReference>
<dbReference type="HOGENOM" id="CLU_114480_0_0_5"/>
<evidence type="ECO:0000313" key="2">
    <source>
        <dbReference type="EMBL" id="ABV92271.1"/>
    </source>
</evidence>
<dbReference type="OrthoDB" id="5638848at2"/>
<dbReference type="SUPFAM" id="SSF52540">
    <property type="entry name" value="P-loop containing nucleoside triphosphate hydrolases"/>
    <property type="match status" value="1"/>
</dbReference>
<dbReference type="Proteomes" id="UP000006833">
    <property type="component" value="Chromosome"/>
</dbReference>
<dbReference type="KEGG" id="dsh:Dshi_0525"/>
<dbReference type="eggNOG" id="COG3911">
    <property type="taxonomic scope" value="Bacteria"/>
</dbReference>
<dbReference type="Gene3D" id="3.40.50.300">
    <property type="entry name" value="P-loop containing nucleotide triphosphate hydrolases"/>
    <property type="match status" value="1"/>
</dbReference>
<sequence>MSRRFILLTGCSGGGKSTLLQSLSAKGFATVEEPGRRIVADEIAKGGTALPWLDMGAFARRAVEMAQSDLQRATEHEGLVFFDRGIFDAAVALEHSGGPSIRETLGAARAYAGRVFVVPPWEEIFGQDAERRHHFNAAVQEYHRITDALDALGYDGRVLPRVSVRDRVEMVLQGCTGRSARSP</sequence>
<reference evidence="3" key="1">
    <citation type="journal article" date="2010" name="ISME J.">
        <title>The complete genome sequence of the algal symbiont Dinoroseobacter shibae: a hitchhiker's guide to life in the sea.</title>
        <authorList>
            <person name="Wagner-Dobler I."/>
            <person name="Ballhausen B."/>
            <person name="Berger M."/>
            <person name="Brinkhoff T."/>
            <person name="Buchholz I."/>
            <person name="Bunk B."/>
            <person name="Cypionka H."/>
            <person name="Daniel R."/>
            <person name="Drepper T."/>
            <person name="Gerdts G."/>
            <person name="Hahnke S."/>
            <person name="Han C."/>
            <person name="Jahn D."/>
            <person name="Kalhoefer D."/>
            <person name="Kiss H."/>
            <person name="Klenk H.P."/>
            <person name="Kyrpides N."/>
            <person name="Liebl W."/>
            <person name="Liesegang H."/>
            <person name="Meincke L."/>
            <person name="Pati A."/>
            <person name="Petersen J."/>
            <person name="Piekarski T."/>
            <person name="Pommerenke C."/>
            <person name="Pradella S."/>
            <person name="Pukall R."/>
            <person name="Rabus R."/>
            <person name="Stackebrandt E."/>
            <person name="Thole S."/>
            <person name="Thompson L."/>
            <person name="Tielen P."/>
            <person name="Tomasch J."/>
            <person name="von Jan M."/>
            <person name="Wanphrut N."/>
            <person name="Wichels A."/>
            <person name="Zech H."/>
            <person name="Simon M."/>
        </authorList>
    </citation>
    <scope>NUCLEOTIDE SEQUENCE [LARGE SCALE GENOMIC DNA]</scope>
    <source>
        <strain evidence="3">DSM 16493 / NCIMB 14021 / DFL 12</strain>
    </source>
</reference>
<dbReference type="EMBL" id="CP000830">
    <property type="protein sequence ID" value="ABV92271.1"/>
    <property type="molecule type" value="Genomic_DNA"/>
</dbReference>
<name>A8LNW3_DINSH</name>
<dbReference type="InterPro" id="IPR038727">
    <property type="entry name" value="NadR/Ttd14_AAA_dom"/>
</dbReference>
<dbReference type="STRING" id="398580.Dshi_0525"/>
<organism evidence="2 3">
    <name type="scientific">Dinoroseobacter shibae (strain DSM 16493 / NCIMB 14021 / DFL 12)</name>
    <dbReference type="NCBI Taxonomy" id="398580"/>
    <lineage>
        <taxon>Bacteria</taxon>
        <taxon>Pseudomonadati</taxon>
        <taxon>Pseudomonadota</taxon>
        <taxon>Alphaproteobacteria</taxon>
        <taxon>Rhodobacterales</taxon>
        <taxon>Roseobacteraceae</taxon>
        <taxon>Dinoroseobacter</taxon>
    </lineage>
</organism>
<evidence type="ECO:0000259" key="1">
    <source>
        <dbReference type="Pfam" id="PF13521"/>
    </source>
</evidence>
<proteinExistence type="predicted"/>
<dbReference type="InterPro" id="IPR027417">
    <property type="entry name" value="P-loop_NTPase"/>
</dbReference>
<keyword evidence="3" id="KW-1185">Reference proteome</keyword>
<gene>
    <name evidence="2" type="ordered locus">Dshi_0525</name>
</gene>
<dbReference type="RefSeq" id="WP_012177203.1">
    <property type="nucleotide sequence ID" value="NC_009952.1"/>
</dbReference>